<dbReference type="KEGG" id="ttf:THTE_2207"/>
<evidence type="ECO:0000313" key="2">
    <source>
        <dbReference type="EMBL" id="ASV74809.1"/>
    </source>
</evidence>
<feature type="compositionally biased region" description="Polar residues" evidence="1">
    <location>
        <begin position="10"/>
        <end position="26"/>
    </location>
</feature>
<protein>
    <recommendedName>
        <fullName evidence="4">PsbP C-terminal domain-containing protein</fullName>
    </recommendedName>
</protein>
<accession>A0A286RFS4</accession>
<evidence type="ECO:0000256" key="1">
    <source>
        <dbReference type="SAM" id="MobiDB-lite"/>
    </source>
</evidence>
<evidence type="ECO:0000313" key="3">
    <source>
        <dbReference type="Proteomes" id="UP000215086"/>
    </source>
</evidence>
<organism evidence="2 3">
    <name type="scientific">Thermogutta terrifontis</name>
    <dbReference type="NCBI Taxonomy" id="1331910"/>
    <lineage>
        <taxon>Bacteria</taxon>
        <taxon>Pseudomonadati</taxon>
        <taxon>Planctomycetota</taxon>
        <taxon>Planctomycetia</taxon>
        <taxon>Pirellulales</taxon>
        <taxon>Thermoguttaceae</taxon>
        <taxon>Thermogutta</taxon>
    </lineage>
</organism>
<reference evidence="2 3" key="1">
    <citation type="journal article" name="Front. Microbiol.">
        <title>Sugar Metabolism of the First Thermophilic Planctomycete Thermogutta terrifontis: Comparative Genomic and Transcriptomic Approaches.</title>
        <authorList>
            <person name="Elcheninov A.G."/>
            <person name="Menzel P."/>
            <person name="Gudbergsdottir S.R."/>
            <person name="Slesarev A.I."/>
            <person name="Kadnikov V.V."/>
            <person name="Krogh A."/>
            <person name="Bonch-Osmolovskaya E.A."/>
            <person name="Peng X."/>
            <person name="Kublanov I.V."/>
        </authorList>
    </citation>
    <scope>NUCLEOTIDE SEQUENCE [LARGE SCALE GENOMIC DNA]</scope>
    <source>
        <strain evidence="2 3">R1</strain>
    </source>
</reference>
<sequence>MIRPEKTVVVQPTGTSTPRQPTSNESGLMASQKENVESPATQPEQPEGNAGEIVLAGKYRLTVPQGWQRRTPAISMIEYEFSVPAVTGDPRDGRVTFMAAGGSVEANIQRWINQFEHPQGQPASNHVKQETLEIAGTRVHFVDITGTYMESSGPMMGNAVPRENYRMLGAVIESQDGLSYFIKFYGPEKTVAANAEAFRKMIESLHR</sequence>
<feature type="region of interest" description="Disordered" evidence="1">
    <location>
        <begin position="1"/>
        <end position="50"/>
    </location>
</feature>
<keyword evidence="3" id="KW-1185">Reference proteome</keyword>
<dbReference type="AlphaFoldDB" id="A0A286RFS4"/>
<dbReference type="EMBL" id="CP018477">
    <property type="protein sequence ID" value="ASV74809.1"/>
    <property type="molecule type" value="Genomic_DNA"/>
</dbReference>
<gene>
    <name evidence="2" type="ORF">THTE_2207</name>
</gene>
<name>A0A286RFS4_9BACT</name>
<evidence type="ECO:0008006" key="4">
    <source>
        <dbReference type="Google" id="ProtNLM"/>
    </source>
</evidence>
<dbReference type="Proteomes" id="UP000215086">
    <property type="component" value="Chromosome"/>
</dbReference>
<proteinExistence type="predicted"/>